<dbReference type="NCBIfam" id="NF047539">
    <property type="entry name" value="XAC2610_fam"/>
    <property type="match status" value="1"/>
</dbReference>
<dbReference type="AlphaFoldDB" id="A0A1B2M044"/>
<protein>
    <submittedName>
        <fullName evidence="1">Uncharacterized protein</fullName>
    </submittedName>
</protein>
<proteinExistence type="predicted"/>
<keyword evidence="2" id="KW-1185">Reference proteome</keyword>
<gene>
    <name evidence="1" type="ORF">BFG52_09490</name>
</gene>
<accession>A0A1B2M044</accession>
<organism evidence="1 2">
    <name type="scientific">Acinetobacter larvae</name>
    <dbReference type="NCBI Taxonomy" id="1789224"/>
    <lineage>
        <taxon>Bacteria</taxon>
        <taxon>Pseudomonadati</taxon>
        <taxon>Pseudomonadota</taxon>
        <taxon>Gammaproteobacteria</taxon>
        <taxon>Moraxellales</taxon>
        <taxon>Moraxellaceae</taxon>
        <taxon>Acinetobacter</taxon>
    </lineage>
</organism>
<reference evidence="2" key="1">
    <citation type="submission" date="2016-08" db="EMBL/GenBank/DDBJ databases">
        <authorList>
            <person name="Liu S."/>
        </authorList>
    </citation>
    <scope>NUCLEOTIDE SEQUENCE [LARGE SCALE GENOMIC DNA]</scope>
    <source>
        <strain evidence="2">BRTC-1</strain>
    </source>
</reference>
<dbReference type="Proteomes" id="UP000093391">
    <property type="component" value="Chromosome"/>
</dbReference>
<dbReference type="RefSeq" id="WP_067555237.1">
    <property type="nucleotide sequence ID" value="NZ_CP016895.1"/>
</dbReference>
<dbReference type="EMBL" id="CP016895">
    <property type="protein sequence ID" value="AOA58562.1"/>
    <property type="molecule type" value="Genomic_DNA"/>
</dbReference>
<sequence>MQNNLSYRLTTLAALYILLMSTGYAQSFFIQSASPEYDAQINVLCQKDQCGGPAEIILYKHAQPEIVQRFHTEDLTQYLDEELQPSVNQVELYGEQSSLIFDDFNFDGSTDLAIRNGNNGAYHGPSYDIYVWHKTQHKFIYSKELSELTLTSLGMFEIDKNMKRIRTYNKSGCCYHITQEYHVIPQRGLELVREFIEDATHSNGEKVKVIERKLYQQRWQQTIRYYDLDQYYLE</sequence>
<dbReference type="KEGG" id="ala:BFG52_09490"/>
<evidence type="ECO:0000313" key="1">
    <source>
        <dbReference type="EMBL" id="AOA58562.1"/>
    </source>
</evidence>
<evidence type="ECO:0000313" key="2">
    <source>
        <dbReference type="Proteomes" id="UP000093391"/>
    </source>
</evidence>
<dbReference type="InterPro" id="IPR058087">
    <property type="entry name" value="XAC2610_dom"/>
</dbReference>
<name>A0A1B2M044_9GAMM</name>
<dbReference type="OrthoDB" id="5993839at2"/>